<organism evidence="3">
    <name type="scientific">Spongospora subterranea</name>
    <dbReference type="NCBI Taxonomy" id="70186"/>
    <lineage>
        <taxon>Eukaryota</taxon>
        <taxon>Sar</taxon>
        <taxon>Rhizaria</taxon>
        <taxon>Endomyxa</taxon>
        <taxon>Phytomyxea</taxon>
        <taxon>Plasmodiophorida</taxon>
        <taxon>Plasmodiophoridae</taxon>
        <taxon>Spongospora</taxon>
    </lineage>
</organism>
<dbReference type="AlphaFoldDB" id="A0A0H5RS16"/>
<feature type="region of interest" description="Disordered" evidence="1">
    <location>
        <begin position="1"/>
        <end position="125"/>
    </location>
</feature>
<evidence type="ECO:0000256" key="1">
    <source>
        <dbReference type="SAM" id="MobiDB-lite"/>
    </source>
</evidence>
<reference evidence="3" key="1">
    <citation type="submission" date="2015-04" db="EMBL/GenBank/DDBJ databases">
        <title>The genome sequence of the plant pathogenic Rhizarian Plasmodiophora brassicae reveals insights in its biotrophic life cycle and the origin of chitin synthesis.</title>
        <authorList>
            <person name="Schwelm A."/>
            <person name="Fogelqvist J."/>
            <person name="Knaust A."/>
            <person name="Julke S."/>
            <person name="Lilja T."/>
            <person name="Dhandapani V."/>
            <person name="Bonilla-Rosso G."/>
            <person name="Karlsson M."/>
            <person name="Shevchenko A."/>
            <person name="Choi S.R."/>
            <person name="Kim H.G."/>
            <person name="Park J.Y."/>
            <person name="Lim Y.P."/>
            <person name="Ludwig-Muller J."/>
            <person name="Dixelius C."/>
        </authorList>
    </citation>
    <scope>NUCLEOTIDE SEQUENCE</scope>
    <source>
        <tissue evidence="3">Potato root galls</tissue>
    </source>
</reference>
<sequence length="333" mass="35387">PSPPDDAPSSSTPAPAHQSAGDSRPSSGSSSAPGPQRDSPPPPSSSQRDSPLGDAPDNPSSSPPTELSLDVAPDPSGAPSSGFPALPSTRGRSSIGSVPTSTPRSPSPDSAFPPLPSSRRSSAVGHVPGSIALPVPPVYRQAFISPGLDAKLFELDRSVDKFVTISRSGPFSTSVRGQMVFADSICGIVAIIDDMTGLMGVYHTHHITDIAIHHRVNTSCQQDQTLWARKISDVAGVEERLERNLRARTELRGRQGPAGTTKEAQKLFDVLCKTIKCTWVGDTILAHDVRIATPYKPENCSGPTSDSLRRVHEIVVEAWRRFDREGVKTGWLG</sequence>
<feature type="domain" description="AD" evidence="2">
    <location>
        <begin position="230"/>
        <end position="323"/>
    </location>
</feature>
<dbReference type="PANTHER" id="PTHR13542">
    <property type="entry name" value="LSM12 HOMOLOG"/>
    <property type="match status" value="1"/>
</dbReference>
<name>A0A0H5RS16_9EUKA</name>
<dbReference type="InterPro" id="IPR039683">
    <property type="entry name" value="Lsm12-like"/>
</dbReference>
<proteinExistence type="predicted"/>
<dbReference type="PROSITE" id="PS52001">
    <property type="entry name" value="AD"/>
    <property type="match status" value="1"/>
</dbReference>
<accession>A0A0H5RS16</accession>
<protein>
    <recommendedName>
        <fullName evidence="2">AD domain-containing protein</fullName>
    </recommendedName>
</protein>
<feature type="compositionally biased region" description="Low complexity" evidence="1">
    <location>
        <begin position="7"/>
        <end position="37"/>
    </location>
</feature>
<feature type="compositionally biased region" description="Low complexity" evidence="1">
    <location>
        <begin position="97"/>
        <end position="110"/>
    </location>
</feature>
<dbReference type="EMBL" id="HACM01011082">
    <property type="protein sequence ID" value="CRZ11524.1"/>
    <property type="molecule type" value="Transcribed_RNA"/>
</dbReference>
<dbReference type="SMART" id="SM00995">
    <property type="entry name" value="AD"/>
    <property type="match status" value="1"/>
</dbReference>
<evidence type="ECO:0000259" key="2">
    <source>
        <dbReference type="PROSITE" id="PS52001"/>
    </source>
</evidence>
<dbReference type="InterPro" id="IPR047574">
    <property type="entry name" value="AD"/>
</dbReference>
<dbReference type="InterPro" id="IPR019181">
    <property type="entry name" value="LSM12_ABD"/>
</dbReference>
<evidence type="ECO:0000313" key="3">
    <source>
        <dbReference type="EMBL" id="CRZ11524.1"/>
    </source>
</evidence>
<dbReference type="Pfam" id="PF09793">
    <property type="entry name" value="AD"/>
    <property type="match status" value="1"/>
</dbReference>
<feature type="non-terminal residue" evidence="3">
    <location>
        <position position="1"/>
    </location>
</feature>